<evidence type="ECO:0000256" key="4">
    <source>
        <dbReference type="ARBA" id="ARBA00022989"/>
    </source>
</evidence>
<keyword evidence="5 7" id="KW-0129">CBS domain</keyword>
<evidence type="ECO:0000313" key="13">
    <source>
        <dbReference type="Proteomes" id="UP000830055"/>
    </source>
</evidence>
<dbReference type="Gene3D" id="3.10.580.10">
    <property type="entry name" value="CBS-domain"/>
    <property type="match status" value="1"/>
</dbReference>
<feature type="domain" description="CBS" evidence="10">
    <location>
        <begin position="264"/>
        <end position="323"/>
    </location>
</feature>
<keyword evidence="6 8" id="KW-0472">Membrane</keyword>
<comment type="subcellular location">
    <subcellularLocation>
        <location evidence="1">Membrane</location>
        <topology evidence="1">Multi-pass membrane protein</topology>
    </subcellularLocation>
</comment>
<dbReference type="RefSeq" id="WP_284154305.1">
    <property type="nucleotide sequence ID" value="NZ_AP025516.1"/>
</dbReference>
<dbReference type="EMBL" id="AP025516">
    <property type="protein sequence ID" value="BDD87269.1"/>
    <property type="molecule type" value="Genomic_DNA"/>
</dbReference>
<dbReference type="Proteomes" id="UP000830055">
    <property type="component" value="Chromosome"/>
</dbReference>
<dbReference type="PANTHER" id="PTHR22777">
    <property type="entry name" value="HEMOLYSIN-RELATED"/>
    <property type="match status" value="1"/>
</dbReference>
<dbReference type="PROSITE" id="PS51846">
    <property type="entry name" value="CNNM"/>
    <property type="match status" value="1"/>
</dbReference>
<evidence type="ECO:0000313" key="12">
    <source>
        <dbReference type="EMBL" id="BDD87269.1"/>
    </source>
</evidence>
<dbReference type="InterPro" id="IPR000644">
    <property type="entry name" value="CBS_dom"/>
</dbReference>
<name>A0ABM7W8H9_9BACT</name>
<evidence type="ECO:0000256" key="7">
    <source>
        <dbReference type="PROSITE-ProRule" id="PRU00703"/>
    </source>
</evidence>
<feature type="domain" description="CNNM transmembrane" evidence="11">
    <location>
        <begin position="1"/>
        <end position="180"/>
    </location>
</feature>
<feature type="transmembrane region" description="Helical" evidence="9">
    <location>
        <begin position="120"/>
        <end position="145"/>
    </location>
</feature>
<evidence type="ECO:0000256" key="8">
    <source>
        <dbReference type="PROSITE-ProRule" id="PRU01193"/>
    </source>
</evidence>
<evidence type="ECO:0000256" key="1">
    <source>
        <dbReference type="ARBA" id="ARBA00004141"/>
    </source>
</evidence>
<feature type="domain" description="CBS" evidence="10">
    <location>
        <begin position="199"/>
        <end position="260"/>
    </location>
</feature>
<dbReference type="Pfam" id="PF01595">
    <property type="entry name" value="CNNM"/>
    <property type="match status" value="1"/>
</dbReference>
<dbReference type="PROSITE" id="PS51371">
    <property type="entry name" value="CBS"/>
    <property type="match status" value="2"/>
</dbReference>
<keyword evidence="13" id="KW-1185">Reference proteome</keyword>
<accession>A0ABM7W8H9</accession>
<organism evidence="12 13">
    <name type="scientific">Desulfofustis limnaeus</name>
    <dbReference type="NCBI Taxonomy" id="2740163"/>
    <lineage>
        <taxon>Bacteria</taxon>
        <taxon>Pseudomonadati</taxon>
        <taxon>Thermodesulfobacteriota</taxon>
        <taxon>Desulfobulbia</taxon>
        <taxon>Desulfobulbales</taxon>
        <taxon>Desulfocapsaceae</taxon>
        <taxon>Desulfofustis</taxon>
    </lineage>
</organism>
<reference evidence="12 13" key="1">
    <citation type="submission" date="2022-01" db="EMBL/GenBank/DDBJ databases">
        <title>Desulfofustis limnae sp. nov., a novel mesophilic sulfate-reducing bacterium isolated from marsh soil.</title>
        <authorList>
            <person name="Watanabe M."/>
            <person name="Takahashi A."/>
            <person name="Kojima H."/>
            <person name="Fukui M."/>
        </authorList>
    </citation>
    <scope>NUCLEOTIDE SEQUENCE [LARGE SCALE GENOMIC DNA]</scope>
    <source>
        <strain evidence="12 13">PPLL</strain>
    </source>
</reference>
<evidence type="ECO:0000256" key="6">
    <source>
        <dbReference type="ARBA" id="ARBA00023136"/>
    </source>
</evidence>
<evidence type="ECO:0000259" key="11">
    <source>
        <dbReference type="PROSITE" id="PS51846"/>
    </source>
</evidence>
<dbReference type="InterPro" id="IPR002550">
    <property type="entry name" value="CNNM"/>
</dbReference>
<keyword evidence="3" id="KW-0677">Repeat</keyword>
<feature type="transmembrane region" description="Helical" evidence="9">
    <location>
        <begin position="6"/>
        <end position="29"/>
    </location>
</feature>
<keyword evidence="2 8" id="KW-0812">Transmembrane</keyword>
<evidence type="ECO:0000259" key="10">
    <source>
        <dbReference type="PROSITE" id="PS51371"/>
    </source>
</evidence>
<dbReference type="Pfam" id="PF00571">
    <property type="entry name" value="CBS"/>
    <property type="match status" value="2"/>
</dbReference>
<dbReference type="PANTHER" id="PTHR22777:SF4">
    <property type="entry name" value="UPF0053 PROTEIN SLL1254"/>
    <property type="match status" value="1"/>
</dbReference>
<proteinExistence type="predicted"/>
<sequence>MLHTLILAVSSAIVVSAVCSLCEAVLYSITTSQVEMLRKAGTKAGMILHRLREDIDEPITAILTLNTIANTIGASIAGATFAKIYGEQHVLLFSAAFTLAILIFSEIIPKTIGVSYSFRLAWLVAVPIRVMVWTLKPIVILCRVITRLIPQDRSEDIISAQELQAIAALSRESGHLEEAQERVISNIIDLKQKTVRQVMTPRTVTFSLEESLTVNDAMQRLSQLTSHSRVPVYSGETDNVTGIVMRKDVLLAAAQQKADNRLQQLKIPVHFVPETMPLNLVLVDFFEKRQHLFVVVDEYGSVTGVISMEDVLEEIVGEEIIDESDRAKDMRELARRRGRLA</sequence>
<dbReference type="InterPro" id="IPR044751">
    <property type="entry name" value="Ion_transp-like_CBS"/>
</dbReference>
<dbReference type="SMART" id="SM00116">
    <property type="entry name" value="CBS"/>
    <property type="match status" value="2"/>
</dbReference>
<protein>
    <recommendedName>
        <fullName evidence="14">HlyC/CorC family transporter</fullName>
    </recommendedName>
</protein>
<evidence type="ECO:0000256" key="2">
    <source>
        <dbReference type="ARBA" id="ARBA00022692"/>
    </source>
</evidence>
<gene>
    <name evidence="12" type="ORF">DPPLL_16340</name>
</gene>
<evidence type="ECO:0000256" key="9">
    <source>
        <dbReference type="SAM" id="Phobius"/>
    </source>
</evidence>
<dbReference type="InterPro" id="IPR046342">
    <property type="entry name" value="CBS_dom_sf"/>
</dbReference>
<evidence type="ECO:0008006" key="14">
    <source>
        <dbReference type="Google" id="ProtNLM"/>
    </source>
</evidence>
<dbReference type="CDD" id="cd04590">
    <property type="entry name" value="CBS_pair_CorC_HlyC_assoc"/>
    <property type="match status" value="1"/>
</dbReference>
<keyword evidence="4 8" id="KW-1133">Transmembrane helix</keyword>
<evidence type="ECO:0000256" key="3">
    <source>
        <dbReference type="ARBA" id="ARBA00022737"/>
    </source>
</evidence>
<feature type="transmembrane region" description="Helical" evidence="9">
    <location>
        <begin position="90"/>
        <end position="108"/>
    </location>
</feature>
<evidence type="ECO:0000256" key="5">
    <source>
        <dbReference type="ARBA" id="ARBA00023122"/>
    </source>
</evidence>
<dbReference type="SUPFAM" id="SSF54631">
    <property type="entry name" value="CBS-domain pair"/>
    <property type="match status" value="1"/>
</dbReference>